<accession>A0A183JB80</accession>
<dbReference type="InterPro" id="IPR015421">
    <property type="entry name" value="PyrdxlP-dep_Trfase_major"/>
</dbReference>
<sequence length="87" mass="9586">MLTGFVMSAFADDPPFLSAIVDDVLVIFRLFCTGTMTTYGHFATNAIHAGQEPEQWANHEVIPPICLSTTFKQSAPAKFKVNDSLHQ</sequence>
<dbReference type="EMBL" id="UZAM01020387">
    <property type="protein sequence ID" value="VDP54316.1"/>
    <property type="molecule type" value="Genomic_DNA"/>
</dbReference>
<keyword evidence="2" id="KW-1185">Reference proteome</keyword>
<dbReference type="Proteomes" id="UP000270296">
    <property type="component" value="Unassembled WGS sequence"/>
</dbReference>
<organism evidence="3">
    <name type="scientific">Soboliphyme baturini</name>
    <dbReference type="NCBI Taxonomy" id="241478"/>
    <lineage>
        <taxon>Eukaryota</taxon>
        <taxon>Metazoa</taxon>
        <taxon>Ecdysozoa</taxon>
        <taxon>Nematoda</taxon>
        <taxon>Enoplea</taxon>
        <taxon>Dorylaimia</taxon>
        <taxon>Dioctophymatida</taxon>
        <taxon>Dioctophymatoidea</taxon>
        <taxon>Soboliphymatidae</taxon>
        <taxon>Soboliphyme</taxon>
    </lineage>
</organism>
<dbReference type="OrthoDB" id="5852746at2759"/>
<dbReference type="AlphaFoldDB" id="A0A183JB80"/>
<evidence type="ECO:0000313" key="1">
    <source>
        <dbReference type="EMBL" id="VDP54316.1"/>
    </source>
</evidence>
<reference evidence="1 2" key="2">
    <citation type="submission" date="2018-11" db="EMBL/GenBank/DDBJ databases">
        <authorList>
            <consortium name="Pathogen Informatics"/>
        </authorList>
    </citation>
    <scope>NUCLEOTIDE SEQUENCE [LARGE SCALE GENOMIC DNA]</scope>
</reference>
<gene>
    <name evidence="1" type="ORF">SBAD_LOCUS13128</name>
</gene>
<dbReference type="Gene3D" id="3.40.640.10">
    <property type="entry name" value="Type I PLP-dependent aspartate aminotransferase-like (Major domain)"/>
    <property type="match status" value="1"/>
</dbReference>
<protein>
    <submittedName>
        <fullName evidence="3">Secreted protein</fullName>
    </submittedName>
</protein>
<proteinExistence type="predicted"/>
<name>A0A183JB80_9BILA</name>
<evidence type="ECO:0000313" key="3">
    <source>
        <dbReference type="WBParaSite" id="SBAD_0001354401-mRNA-1"/>
    </source>
</evidence>
<dbReference type="WBParaSite" id="SBAD_0001354401-mRNA-1">
    <property type="protein sequence ID" value="SBAD_0001354401-mRNA-1"/>
    <property type="gene ID" value="SBAD_0001354401"/>
</dbReference>
<evidence type="ECO:0000313" key="2">
    <source>
        <dbReference type="Proteomes" id="UP000270296"/>
    </source>
</evidence>
<reference evidence="3" key="1">
    <citation type="submission" date="2016-06" db="UniProtKB">
        <authorList>
            <consortium name="WormBaseParasite"/>
        </authorList>
    </citation>
    <scope>IDENTIFICATION</scope>
</reference>